<dbReference type="SUPFAM" id="SSF52540">
    <property type="entry name" value="P-loop containing nucleoside triphosphate hydrolases"/>
    <property type="match status" value="1"/>
</dbReference>
<accession>A0A6C0RAK9</accession>
<dbReference type="PANTHER" id="PTHR43581">
    <property type="entry name" value="ATP/GTP PHOSPHATASE"/>
    <property type="match status" value="1"/>
</dbReference>
<dbReference type="InterPro" id="IPR027417">
    <property type="entry name" value="P-loop_NTPase"/>
</dbReference>
<dbReference type="Pfam" id="PF18860">
    <property type="entry name" value="AbiJ_NTD3"/>
    <property type="match status" value="1"/>
</dbReference>
<dbReference type="KEGG" id="drc:G0Q07_05020"/>
<evidence type="ECO:0000259" key="1">
    <source>
        <dbReference type="SMART" id="SM00382"/>
    </source>
</evidence>
<organism evidence="2 3">
    <name type="scientific">Draconibacterium halophilum</name>
    <dbReference type="NCBI Taxonomy" id="2706887"/>
    <lineage>
        <taxon>Bacteria</taxon>
        <taxon>Pseudomonadati</taxon>
        <taxon>Bacteroidota</taxon>
        <taxon>Bacteroidia</taxon>
        <taxon>Marinilabiliales</taxon>
        <taxon>Prolixibacteraceae</taxon>
        <taxon>Draconibacterium</taxon>
    </lineage>
</organism>
<keyword evidence="3" id="KW-1185">Reference proteome</keyword>
<sequence length="611" mass="70948">MPSEDPRFSDAEGDIIQHTVNNEDWDVEYLFIDRLKLLEDDTVFIKFIESVVSPGFRIDEDDIVHYVLGINDVLQRDKLQLAVSDYDRENLPVYTVREYDESEQYPIDLKRNTIPIYVDKSPKGRIDRYQNHKKPEVFNSIVLVFNEGWNDYGVRSQFAMFFYDWTGNPSLVGYVKIIIKNNNNIDSIPESFVQLNDDYCSLGMSLGYYQNLSNLLGKEFLGLLFALRDAAFFTETHEKFEKDDNFNNSLLRFDEQERTLREAKHLVAGLSLDNLYSFQYKFIPKYSREAINVDFQFGEDSEIPNRVYALIGKNGAGKTQLITSLPINIAERRDDCFDPTIPLFSRVIAVSYSIFDTFQIPKKMATFNYVYCGLRNEKGTMLTDQGLLLRFHNSWKKIEEIERINKWRRVLLNFIEEEVVSEFLIEREDITSRHNKYKVSLEGFGKARKKLSSGESIILYIITQIVANIRYDSLLLFDEPETHLHPNAITQLMNTIYSLVNEFQSYCILATHSPLVIRECLSRNVYIMERHENTPAIRKIGLESFGENLTVLAEEVFGNKDIPKYYKSIIDQLVGQKKSYEEIVGLIESDATPLSLNAKVYIKSVIRNTNA</sequence>
<evidence type="ECO:0000313" key="3">
    <source>
        <dbReference type="Proteomes" id="UP000474630"/>
    </source>
</evidence>
<dbReference type="Proteomes" id="UP000474630">
    <property type="component" value="Chromosome"/>
</dbReference>
<dbReference type="Gene3D" id="3.40.50.300">
    <property type="entry name" value="P-loop containing nucleotide triphosphate hydrolases"/>
    <property type="match status" value="1"/>
</dbReference>
<dbReference type="GO" id="GO:0016887">
    <property type="term" value="F:ATP hydrolysis activity"/>
    <property type="evidence" value="ECO:0007669"/>
    <property type="project" value="InterPro"/>
</dbReference>
<dbReference type="Pfam" id="PF13304">
    <property type="entry name" value="AAA_21"/>
    <property type="match status" value="1"/>
</dbReference>
<evidence type="ECO:0000313" key="2">
    <source>
        <dbReference type="EMBL" id="QIA07129.1"/>
    </source>
</evidence>
<protein>
    <submittedName>
        <fullName evidence="2">AAA family ATPase</fullName>
    </submittedName>
</protein>
<dbReference type="SMART" id="SM00382">
    <property type="entry name" value="AAA"/>
    <property type="match status" value="1"/>
</dbReference>
<reference evidence="2 3" key="1">
    <citation type="submission" date="2020-02" db="EMBL/GenBank/DDBJ databases">
        <title>Genome sequencing for Draconibacterium sp. strain M1.</title>
        <authorList>
            <person name="Park S.-J."/>
        </authorList>
    </citation>
    <scope>NUCLEOTIDE SEQUENCE [LARGE SCALE GENOMIC DNA]</scope>
    <source>
        <strain evidence="2 3">M1</strain>
    </source>
</reference>
<dbReference type="GO" id="GO:0005524">
    <property type="term" value="F:ATP binding"/>
    <property type="evidence" value="ECO:0007669"/>
    <property type="project" value="InterPro"/>
</dbReference>
<feature type="domain" description="AAA+ ATPase" evidence="1">
    <location>
        <begin position="304"/>
        <end position="532"/>
    </location>
</feature>
<dbReference type="PANTHER" id="PTHR43581:SF4">
    <property type="entry name" value="ATP_GTP PHOSPHATASE"/>
    <property type="match status" value="1"/>
</dbReference>
<dbReference type="InterPro" id="IPR051396">
    <property type="entry name" value="Bact_Antivir_Def_Nuclease"/>
</dbReference>
<dbReference type="EMBL" id="CP048409">
    <property type="protein sequence ID" value="QIA07129.1"/>
    <property type="molecule type" value="Genomic_DNA"/>
</dbReference>
<dbReference type="AlphaFoldDB" id="A0A6C0RAK9"/>
<name>A0A6C0RAK9_9BACT</name>
<dbReference type="InterPro" id="IPR003593">
    <property type="entry name" value="AAA+_ATPase"/>
</dbReference>
<proteinExistence type="predicted"/>
<dbReference type="InterPro" id="IPR041427">
    <property type="entry name" value="AbiJ-NTD3"/>
</dbReference>
<dbReference type="InterPro" id="IPR003959">
    <property type="entry name" value="ATPase_AAA_core"/>
</dbReference>
<gene>
    <name evidence="2" type="ORF">G0Q07_05020</name>
</gene>